<reference evidence="6" key="2">
    <citation type="journal article" date="2023" name="IMA Fungus">
        <title>Comparative genomic study of the Penicillium genus elucidates a diverse pangenome and 15 lateral gene transfer events.</title>
        <authorList>
            <person name="Petersen C."/>
            <person name="Sorensen T."/>
            <person name="Nielsen M.R."/>
            <person name="Sondergaard T.E."/>
            <person name="Sorensen J.L."/>
            <person name="Fitzpatrick D.A."/>
            <person name="Frisvad J.C."/>
            <person name="Nielsen K.L."/>
        </authorList>
    </citation>
    <scope>NUCLEOTIDE SEQUENCE</scope>
    <source>
        <strain evidence="6">IBT 30761</strain>
    </source>
</reference>
<keyword evidence="7" id="KW-1185">Reference proteome</keyword>
<dbReference type="GeneID" id="81363445"/>
<accession>A0A9W9EJG4</accession>
<dbReference type="Pfam" id="PF07519">
    <property type="entry name" value="Tannase"/>
    <property type="match status" value="1"/>
</dbReference>
<sequence length="92" mass="10291">MNAGLDQAATISTGDYSTPGYKDSRHDIVLAMMAWVENGTAPDYIVATKWKDDSTATEILRQRRICHYPLQAKYDGKGDPDEADSWTCQSLY</sequence>
<evidence type="ECO:0000256" key="5">
    <source>
        <dbReference type="RuleBase" id="RU361238"/>
    </source>
</evidence>
<keyword evidence="2" id="KW-0732">Signal</keyword>
<dbReference type="RefSeq" id="XP_056469454.1">
    <property type="nucleotide sequence ID" value="XM_056624466.1"/>
</dbReference>
<keyword evidence="4" id="KW-1015">Disulfide bond</keyword>
<dbReference type="PANTHER" id="PTHR33938">
    <property type="entry name" value="FERULOYL ESTERASE B-RELATED"/>
    <property type="match status" value="1"/>
</dbReference>
<dbReference type="AlphaFoldDB" id="A0A9W9EJG4"/>
<keyword evidence="1" id="KW-0719">Serine esterase</keyword>
<evidence type="ECO:0000313" key="7">
    <source>
        <dbReference type="Proteomes" id="UP001149074"/>
    </source>
</evidence>
<evidence type="ECO:0000256" key="2">
    <source>
        <dbReference type="ARBA" id="ARBA00022729"/>
    </source>
</evidence>
<dbReference type="OrthoDB" id="3039123at2759"/>
<evidence type="ECO:0000313" key="6">
    <source>
        <dbReference type="EMBL" id="KAJ5082932.1"/>
    </source>
</evidence>
<dbReference type="GO" id="GO:0052689">
    <property type="term" value="F:carboxylic ester hydrolase activity"/>
    <property type="evidence" value="ECO:0007669"/>
    <property type="project" value="UniProtKB-KW"/>
</dbReference>
<dbReference type="Proteomes" id="UP001149074">
    <property type="component" value="Unassembled WGS sequence"/>
</dbReference>
<dbReference type="EC" id="3.1.1.-" evidence="5"/>
<reference evidence="6" key="1">
    <citation type="submission" date="2022-11" db="EMBL/GenBank/DDBJ databases">
        <authorList>
            <person name="Petersen C."/>
        </authorList>
    </citation>
    <scope>NUCLEOTIDE SEQUENCE</scope>
    <source>
        <strain evidence="6">IBT 30761</strain>
    </source>
</reference>
<organism evidence="6 7">
    <name type="scientific">Penicillium argentinense</name>
    <dbReference type="NCBI Taxonomy" id="1131581"/>
    <lineage>
        <taxon>Eukaryota</taxon>
        <taxon>Fungi</taxon>
        <taxon>Dikarya</taxon>
        <taxon>Ascomycota</taxon>
        <taxon>Pezizomycotina</taxon>
        <taxon>Eurotiomycetes</taxon>
        <taxon>Eurotiomycetidae</taxon>
        <taxon>Eurotiales</taxon>
        <taxon>Aspergillaceae</taxon>
        <taxon>Penicillium</taxon>
    </lineage>
</organism>
<gene>
    <name evidence="6" type="ORF">N7532_011975</name>
</gene>
<dbReference type="EMBL" id="JAPQKI010000011">
    <property type="protein sequence ID" value="KAJ5082932.1"/>
    <property type="molecule type" value="Genomic_DNA"/>
</dbReference>
<dbReference type="PANTHER" id="PTHR33938:SF2">
    <property type="entry name" value="CARBOXYLIC ESTER HYDROLASE"/>
    <property type="match status" value="1"/>
</dbReference>
<dbReference type="InterPro" id="IPR011118">
    <property type="entry name" value="Tannase/feruloyl_esterase"/>
</dbReference>
<evidence type="ECO:0000256" key="1">
    <source>
        <dbReference type="ARBA" id="ARBA00022487"/>
    </source>
</evidence>
<protein>
    <recommendedName>
        <fullName evidence="5">Carboxylic ester hydrolase</fullName>
        <ecNumber evidence="5">3.1.1.-</ecNumber>
    </recommendedName>
</protein>
<keyword evidence="3 5" id="KW-0378">Hydrolase</keyword>
<comment type="caution">
    <text evidence="6">The sequence shown here is derived from an EMBL/GenBank/DDBJ whole genome shotgun (WGS) entry which is preliminary data.</text>
</comment>
<evidence type="ECO:0000256" key="4">
    <source>
        <dbReference type="ARBA" id="ARBA00023157"/>
    </source>
</evidence>
<comment type="similarity">
    <text evidence="5">Belongs to the tannase family.</text>
</comment>
<evidence type="ECO:0000256" key="3">
    <source>
        <dbReference type="ARBA" id="ARBA00022801"/>
    </source>
</evidence>
<name>A0A9W9EJG4_9EURO</name>
<proteinExistence type="inferred from homology"/>